<evidence type="ECO:0000256" key="1">
    <source>
        <dbReference type="SAM" id="MobiDB-lite"/>
    </source>
</evidence>
<dbReference type="Pfam" id="PF13391">
    <property type="entry name" value="HNH_2"/>
    <property type="match status" value="1"/>
</dbReference>
<evidence type="ECO:0000313" key="5">
    <source>
        <dbReference type="Proteomes" id="UP000011715"/>
    </source>
</evidence>
<reference evidence="3" key="2">
    <citation type="submission" date="2010-05" db="EMBL/GenBank/DDBJ databases">
        <title>The Genome Sequence of Magnaporthe poae strain ATCC 64411.</title>
        <authorList>
            <consortium name="The Broad Institute Genome Sequencing Platform"/>
            <consortium name="Broad Institute Genome Sequencing Center for Infectious Disease"/>
            <person name="Ma L.-J."/>
            <person name="Dead R."/>
            <person name="Young S."/>
            <person name="Zeng Q."/>
            <person name="Koehrsen M."/>
            <person name="Alvarado L."/>
            <person name="Berlin A."/>
            <person name="Chapman S.B."/>
            <person name="Chen Z."/>
            <person name="Freedman E."/>
            <person name="Gellesch M."/>
            <person name="Goldberg J."/>
            <person name="Griggs A."/>
            <person name="Gujja S."/>
            <person name="Heilman E.R."/>
            <person name="Heiman D."/>
            <person name="Hepburn T."/>
            <person name="Howarth C."/>
            <person name="Jen D."/>
            <person name="Larson L."/>
            <person name="Mehta T."/>
            <person name="Neiman D."/>
            <person name="Pearson M."/>
            <person name="Roberts A."/>
            <person name="Saif S."/>
            <person name="Shea T."/>
            <person name="Shenoy N."/>
            <person name="Sisk P."/>
            <person name="Stolte C."/>
            <person name="Sykes S."/>
            <person name="Walk T."/>
            <person name="White J."/>
            <person name="Yandava C."/>
            <person name="Haas B."/>
            <person name="Nusbaum C."/>
            <person name="Birren B."/>
        </authorList>
    </citation>
    <scope>NUCLEOTIDE SEQUENCE</scope>
    <source>
        <strain evidence="3">ATCC 64411</strain>
    </source>
</reference>
<proteinExistence type="predicted"/>
<feature type="region of interest" description="Disordered" evidence="1">
    <location>
        <begin position="319"/>
        <end position="458"/>
    </location>
</feature>
<reference evidence="5" key="1">
    <citation type="submission" date="2010-05" db="EMBL/GenBank/DDBJ databases">
        <title>The genome sequence of Magnaporthe poae strain ATCC 64411.</title>
        <authorList>
            <person name="Ma L.-J."/>
            <person name="Dead R."/>
            <person name="Young S."/>
            <person name="Zeng Q."/>
            <person name="Koehrsen M."/>
            <person name="Alvarado L."/>
            <person name="Berlin A."/>
            <person name="Chapman S.B."/>
            <person name="Chen Z."/>
            <person name="Freedman E."/>
            <person name="Gellesch M."/>
            <person name="Goldberg J."/>
            <person name="Griggs A."/>
            <person name="Gujja S."/>
            <person name="Heilman E.R."/>
            <person name="Heiman D."/>
            <person name="Hepburn T."/>
            <person name="Howarth C."/>
            <person name="Jen D."/>
            <person name="Larson L."/>
            <person name="Mehta T."/>
            <person name="Neiman D."/>
            <person name="Pearson M."/>
            <person name="Roberts A."/>
            <person name="Saif S."/>
            <person name="Shea T."/>
            <person name="Shenoy N."/>
            <person name="Sisk P."/>
            <person name="Stolte C."/>
            <person name="Sykes S."/>
            <person name="Walk T."/>
            <person name="White J."/>
            <person name="Yandava C."/>
            <person name="Haas B."/>
            <person name="Nusbaum C."/>
            <person name="Birren B."/>
        </authorList>
    </citation>
    <scope>NUCLEOTIDE SEQUENCE [LARGE SCALE GENOMIC DNA]</scope>
    <source>
        <strain evidence="5">ATCC 64411 / 73-15</strain>
    </source>
</reference>
<dbReference type="VEuPathDB" id="FungiDB:MAPG_10643"/>
<dbReference type="STRING" id="644358.A0A0C4ED50"/>
<dbReference type="InterPro" id="IPR003615">
    <property type="entry name" value="HNH_nuc"/>
</dbReference>
<feature type="compositionally biased region" description="Basic and acidic residues" evidence="1">
    <location>
        <begin position="441"/>
        <end position="450"/>
    </location>
</feature>
<accession>A0A0C4ED50</accession>
<evidence type="ECO:0000313" key="4">
    <source>
        <dbReference type="EnsemblFungi" id="MAPG_10643T0"/>
    </source>
</evidence>
<reference evidence="3" key="3">
    <citation type="submission" date="2011-03" db="EMBL/GenBank/DDBJ databases">
        <title>Annotation of Magnaporthe poae ATCC 64411.</title>
        <authorList>
            <person name="Ma L.-J."/>
            <person name="Dead R."/>
            <person name="Young S.K."/>
            <person name="Zeng Q."/>
            <person name="Gargeya S."/>
            <person name="Fitzgerald M."/>
            <person name="Haas B."/>
            <person name="Abouelleil A."/>
            <person name="Alvarado L."/>
            <person name="Arachchi H.M."/>
            <person name="Berlin A."/>
            <person name="Brown A."/>
            <person name="Chapman S.B."/>
            <person name="Chen Z."/>
            <person name="Dunbar C."/>
            <person name="Freedman E."/>
            <person name="Gearin G."/>
            <person name="Gellesch M."/>
            <person name="Goldberg J."/>
            <person name="Griggs A."/>
            <person name="Gujja S."/>
            <person name="Heiman D."/>
            <person name="Howarth C."/>
            <person name="Larson L."/>
            <person name="Lui A."/>
            <person name="MacDonald P.J.P."/>
            <person name="Mehta T."/>
            <person name="Montmayeur A."/>
            <person name="Murphy C."/>
            <person name="Neiman D."/>
            <person name="Pearson M."/>
            <person name="Priest M."/>
            <person name="Roberts A."/>
            <person name="Saif S."/>
            <person name="Shea T."/>
            <person name="Shenoy N."/>
            <person name="Sisk P."/>
            <person name="Stolte C."/>
            <person name="Sykes S."/>
            <person name="Yandava C."/>
            <person name="Wortman J."/>
            <person name="Nusbaum C."/>
            <person name="Birren B."/>
        </authorList>
    </citation>
    <scope>NUCLEOTIDE SEQUENCE</scope>
    <source>
        <strain evidence="3">ATCC 64411</strain>
    </source>
</reference>
<dbReference type="EnsemblFungi" id="MAPG_10643T0">
    <property type="protein sequence ID" value="MAPG_10643T0"/>
    <property type="gene ID" value="MAPG_10643"/>
</dbReference>
<dbReference type="EMBL" id="GL876975">
    <property type="protein sequence ID" value="KLU90792.1"/>
    <property type="molecule type" value="Genomic_DNA"/>
</dbReference>
<feature type="compositionally biased region" description="Basic and acidic residues" evidence="1">
    <location>
        <begin position="413"/>
        <end position="425"/>
    </location>
</feature>
<dbReference type="OMA" id="NDETHCQ"/>
<organism evidence="4 5">
    <name type="scientific">Magnaporthiopsis poae (strain ATCC 64411 / 73-15)</name>
    <name type="common">Kentucky bluegrass fungus</name>
    <name type="synonym">Magnaporthe poae</name>
    <dbReference type="NCBI Taxonomy" id="644358"/>
    <lineage>
        <taxon>Eukaryota</taxon>
        <taxon>Fungi</taxon>
        <taxon>Dikarya</taxon>
        <taxon>Ascomycota</taxon>
        <taxon>Pezizomycotina</taxon>
        <taxon>Sordariomycetes</taxon>
        <taxon>Sordariomycetidae</taxon>
        <taxon>Magnaporthales</taxon>
        <taxon>Magnaporthaceae</taxon>
        <taxon>Magnaporthiopsis</taxon>
    </lineage>
</organism>
<protein>
    <recommendedName>
        <fullName evidence="2">HNH nuclease domain-containing protein</fullName>
    </recommendedName>
</protein>
<dbReference type="EMBL" id="ADBL01002379">
    <property type="status" value="NOT_ANNOTATED_CDS"/>
    <property type="molecule type" value="Genomic_DNA"/>
</dbReference>
<evidence type="ECO:0000313" key="3">
    <source>
        <dbReference type="EMBL" id="KLU90792.1"/>
    </source>
</evidence>
<evidence type="ECO:0000259" key="2">
    <source>
        <dbReference type="Pfam" id="PF13391"/>
    </source>
</evidence>
<dbReference type="OrthoDB" id="2142759at2759"/>
<dbReference type="AlphaFoldDB" id="A0A0C4ED50"/>
<feature type="domain" description="HNH nuclease" evidence="2">
    <location>
        <begin position="163"/>
        <end position="228"/>
    </location>
</feature>
<dbReference type="eggNOG" id="ENOG502S5NF">
    <property type="taxonomic scope" value="Eukaryota"/>
</dbReference>
<name>A0A0C4ED50_MAGP6</name>
<gene>
    <name evidence="3" type="ORF">MAPG_10643</name>
</gene>
<keyword evidence="5" id="KW-1185">Reference proteome</keyword>
<reference evidence="4" key="4">
    <citation type="journal article" date="2015" name="G3 (Bethesda)">
        <title>Genome sequences of three phytopathogenic species of the Magnaporthaceae family of fungi.</title>
        <authorList>
            <person name="Okagaki L.H."/>
            <person name="Nunes C.C."/>
            <person name="Sailsbery J."/>
            <person name="Clay B."/>
            <person name="Brown D."/>
            <person name="John T."/>
            <person name="Oh Y."/>
            <person name="Young N."/>
            <person name="Fitzgerald M."/>
            <person name="Haas B.J."/>
            <person name="Zeng Q."/>
            <person name="Young S."/>
            <person name="Adiconis X."/>
            <person name="Fan L."/>
            <person name="Levin J.Z."/>
            <person name="Mitchell T.K."/>
            <person name="Okubara P.A."/>
            <person name="Farman M.L."/>
            <person name="Kohn L.M."/>
            <person name="Birren B."/>
            <person name="Ma L.-J."/>
            <person name="Dean R.A."/>
        </authorList>
    </citation>
    <scope>NUCLEOTIDE SEQUENCE</scope>
    <source>
        <strain evidence="4">ATCC 64411 / 73-15</strain>
    </source>
</reference>
<sequence length="458" mass="51488">MELPPMFSPPGDSAVPPVDFSTSPVRFRHPAYRDLDSTLLELDAFDKDKDGNYGLDYDVAFVSCGIVANNAFTSGWLATRTAGGFAPVPRPADNLLRGREYFFCVGDADPSTNKYDVIPSFDHWRFPHTLPSPWNRLQIGSADADAAVIYDSITEVKVRDKTCRISGYGNGLETAHVIPVADGNWFHDNDMQRYCRKSTAPQPIMDARNMLLLRADLHSLFNARRFALVAKSVSDPAAATLPEPSAAVCLVLHVMAHNYSNELVHLYHNRPPQPIRGLAPEFLFARYAWSLFADELYPFFRGNSRYNVLLFNRDTSELEQDSLPRQAVHERMRMYPTYSAKGSKSPKKRPREQGSEDQIGAYDDDTASGDDGSSSDEEDTRPPRGSRPLTAVEIDAAQRRRSRYGDTAESSDEERRGRTMKRRFEETDDEASPPPEARAQVADRVEEDSWKKRRLVGA</sequence>
<reference evidence="4" key="5">
    <citation type="submission" date="2015-06" db="UniProtKB">
        <authorList>
            <consortium name="EnsemblFungi"/>
        </authorList>
    </citation>
    <scope>IDENTIFICATION</scope>
    <source>
        <strain evidence="4">ATCC 64411</strain>
    </source>
</reference>
<dbReference type="Proteomes" id="UP000011715">
    <property type="component" value="Unassembled WGS sequence"/>
</dbReference>
<feature type="compositionally biased region" description="Acidic residues" evidence="1">
    <location>
        <begin position="362"/>
        <end position="379"/>
    </location>
</feature>